<dbReference type="Gene3D" id="2.40.240.50">
    <property type="entry name" value="Barwin-like endoglucanases"/>
    <property type="match status" value="1"/>
</dbReference>
<sequence>MRRALLLVCTGLAIAGCASTSETTTRPPTGVTEPSQPAVEFALQPARFGDVPGWASADLSPALTAFRRACDGRRQRDPTAALPGGGRYGGTVADWAPACTAAQSVTPGGERAFFEANFQPYQVRGEGEARITAYYEPIIEARRFPDPVYSAPLLTKPSDMVTVDIAAFAEAYDNEALRGAPRALTGQINGTQVRPYPKRGELTPYQGQAFAYAHPVDVYNLQIQGSGRLSFPDGTQARAAFASQNGYRWRSALGALRDSGRLQGGATWQNFRAWSDQNGAAATQEALSADPSYVFFQEEQITDYAAGPRGAAGVPLTPMGSIAVDPAYHPYGAVVFVAGEYQGQVFQRLLVAQDTGGAIRRGPLRGDVFWGSGPEAGRAAEGMNAPARWWTLLPRGIPIS</sequence>
<dbReference type="RefSeq" id="WP_158766588.1">
    <property type="nucleotide sequence ID" value="NZ_CP047045.1"/>
</dbReference>
<dbReference type="CDD" id="cd14485">
    <property type="entry name" value="mltA_like_LT_A"/>
    <property type="match status" value="1"/>
</dbReference>
<keyword evidence="6" id="KW-0732">Signal</keyword>
<dbReference type="GO" id="GO:0071555">
    <property type="term" value="P:cell wall organization"/>
    <property type="evidence" value="ECO:0007669"/>
    <property type="project" value="UniProtKB-KW"/>
</dbReference>
<dbReference type="SUPFAM" id="SSF50685">
    <property type="entry name" value="Barwin-like endoglucanases"/>
    <property type="match status" value="1"/>
</dbReference>
<evidence type="ECO:0000256" key="4">
    <source>
        <dbReference type="ARBA" id="ARBA00023316"/>
    </source>
</evidence>
<organism evidence="8 9">
    <name type="scientific">Terricaulis silvestris</name>
    <dbReference type="NCBI Taxonomy" id="2686094"/>
    <lineage>
        <taxon>Bacteria</taxon>
        <taxon>Pseudomonadati</taxon>
        <taxon>Pseudomonadota</taxon>
        <taxon>Alphaproteobacteria</taxon>
        <taxon>Caulobacterales</taxon>
        <taxon>Caulobacteraceae</taxon>
        <taxon>Terricaulis</taxon>
    </lineage>
</organism>
<evidence type="ECO:0000256" key="5">
    <source>
        <dbReference type="ARBA" id="ARBA00030918"/>
    </source>
</evidence>
<proteinExistence type="predicted"/>
<dbReference type="Proteomes" id="UP000431269">
    <property type="component" value="Chromosome"/>
</dbReference>
<dbReference type="PIRSF" id="PIRSF019422">
    <property type="entry name" value="MltA"/>
    <property type="match status" value="1"/>
</dbReference>
<dbReference type="EMBL" id="CP047045">
    <property type="protein sequence ID" value="QGZ95752.1"/>
    <property type="molecule type" value="Genomic_DNA"/>
</dbReference>
<dbReference type="Pfam" id="PF03562">
    <property type="entry name" value="MltA"/>
    <property type="match status" value="1"/>
</dbReference>
<dbReference type="InterPro" id="IPR036908">
    <property type="entry name" value="RlpA-like_sf"/>
</dbReference>
<accession>A0A6I6MVV8</accession>
<dbReference type="GO" id="GO:0008933">
    <property type="term" value="F:peptidoglycan lytic transglycosylase activity"/>
    <property type="evidence" value="ECO:0007669"/>
    <property type="project" value="TreeGrafter"/>
</dbReference>
<dbReference type="PROSITE" id="PS51257">
    <property type="entry name" value="PROKAR_LIPOPROTEIN"/>
    <property type="match status" value="1"/>
</dbReference>
<protein>
    <recommendedName>
        <fullName evidence="2">peptidoglycan lytic exotransglycosylase</fullName>
        <ecNumber evidence="2">4.2.2.n1</ecNumber>
    </recommendedName>
    <alternativeName>
        <fullName evidence="5">Murein hydrolase A</fullName>
    </alternativeName>
</protein>
<evidence type="ECO:0000256" key="2">
    <source>
        <dbReference type="ARBA" id="ARBA00012587"/>
    </source>
</evidence>
<keyword evidence="4" id="KW-0961">Cell wall biogenesis/degradation</keyword>
<name>A0A6I6MVV8_9CAUL</name>
<dbReference type="InterPro" id="IPR026044">
    <property type="entry name" value="MltA"/>
</dbReference>
<dbReference type="KEGG" id="tsv:DSM104635_02603"/>
<evidence type="ECO:0000259" key="7">
    <source>
        <dbReference type="SMART" id="SM00925"/>
    </source>
</evidence>
<dbReference type="InterPro" id="IPR005300">
    <property type="entry name" value="MltA_B"/>
</dbReference>
<keyword evidence="3 8" id="KW-0456">Lyase</keyword>
<dbReference type="GO" id="GO:0009254">
    <property type="term" value="P:peptidoglycan turnover"/>
    <property type="evidence" value="ECO:0007669"/>
    <property type="project" value="InterPro"/>
</dbReference>
<dbReference type="SMART" id="SM00925">
    <property type="entry name" value="MltA"/>
    <property type="match status" value="1"/>
</dbReference>
<dbReference type="GO" id="GO:0009253">
    <property type="term" value="P:peptidoglycan catabolic process"/>
    <property type="evidence" value="ECO:0007669"/>
    <property type="project" value="TreeGrafter"/>
</dbReference>
<feature type="chain" id="PRO_5026090048" description="peptidoglycan lytic exotransglycosylase" evidence="6">
    <location>
        <begin position="21"/>
        <end position="400"/>
    </location>
</feature>
<evidence type="ECO:0000313" key="8">
    <source>
        <dbReference type="EMBL" id="QGZ95752.1"/>
    </source>
</evidence>
<reference evidence="9" key="1">
    <citation type="submission" date="2019-12" db="EMBL/GenBank/DDBJ databases">
        <title>Complete genome of Terracaulis silvestris 0127_4.</title>
        <authorList>
            <person name="Vieira S."/>
            <person name="Riedel T."/>
            <person name="Sproer C."/>
            <person name="Pascual J."/>
            <person name="Boedeker C."/>
            <person name="Overmann J."/>
        </authorList>
    </citation>
    <scope>NUCLEOTIDE SEQUENCE [LARGE SCALE GENOMIC DNA]</scope>
    <source>
        <strain evidence="9">0127_4</strain>
    </source>
</reference>
<evidence type="ECO:0000313" key="9">
    <source>
        <dbReference type="Proteomes" id="UP000431269"/>
    </source>
</evidence>
<dbReference type="GO" id="GO:0019867">
    <property type="term" value="C:outer membrane"/>
    <property type="evidence" value="ECO:0007669"/>
    <property type="project" value="InterPro"/>
</dbReference>
<comment type="catalytic activity">
    <reaction evidence="1">
        <text>Exolytic cleavage of the (1-&gt;4)-beta-glycosidic linkage between N-acetylmuramic acid (MurNAc) and N-acetylglucosamine (GlcNAc) residues in peptidoglycan, from either the reducing or the non-reducing ends of the peptidoglycan chains, with concomitant formation of a 1,6-anhydrobond in the MurNAc residue.</text>
        <dbReference type="EC" id="4.2.2.n1"/>
    </reaction>
</comment>
<feature type="signal peptide" evidence="6">
    <location>
        <begin position="1"/>
        <end position="20"/>
    </location>
</feature>
<dbReference type="PANTHER" id="PTHR30124">
    <property type="entry name" value="MEMBRANE-BOUND LYTIC MUREIN TRANSGLYCOSYLASE A"/>
    <property type="match status" value="1"/>
</dbReference>
<keyword evidence="9" id="KW-1185">Reference proteome</keyword>
<evidence type="ECO:0000256" key="6">
    <source>
        <dbReference type="SAM" id="SignalP"/>
    </source>
</evidence>
<dbReference type="InterPro" id="IPR010611">
    <property type="entry name" value="3D_dom"/>
</dbReference>
<dbReference type="GO" id="GO:0004553">
    <property type="term" value="F:hydrolase activity, hydrolyzing O-glycosyl compounds"/>
    <property type="evidence" value="ECO:0007669"/>
    <property type="project" value="InterPro"/>
</dbReference>
<feature type="domain" description="Lytic transglycosylase MltA" evidence="7">
    <location>
        <begin position="138"/>
        <end position="297"/>
    </location>
</feature>
<gene>
    <name evidence="8" type="primary">mltA</name>
    <name evidence="8" type="ORF">DSM104635_02603</name>
</gene>
<evidence type="ECO:0000256" key="1">
    <source>
        <dbReference type="ARBA" id="ARBA00001420"/>
    </source>
</evidence>
<dbReference type="PANTHER" id="PTHR30124:SF0">
    <property type="entry name" value="MEMBRANE-BOUND LYTIC MUREIN TRANSGLYCOSYLASE A"/>
    <property type="match status" value="1"/>
</dbReference>
<dbReference type="AlphaFoldDB" id="A0A6I6MVV8"/>
<dbReference type="Gene3D" id="2.40.40.10">
    <property type="entry name" value="RlpA-like domain"/>
    <property type="match status" value="1"/>
</dbReference>
<dbReference type="EC" id="4.2.2.n1" evidence="2"/>
<dbReference type="Pfam" id="PF06725">
    <property type="entry name" value="3D"/>
    <property type="match status" value="1"/>
</dbReference>
<evidence type="ECO:0000256" key="3">
    <source>
        <dbReference type="ARBA" id="ARBA00023239"/>
    </source>
</evidence>